<dbReference type="EMBL" id="CP113088">
    <property type="protein sequence ID" value="WAC03147.1"/>
    <property type="molecule type" value="Genomic_DNA"/>
</dbReference>
<feature type="domain" description="HTH araC/xylS-type" evidence="4">
    <location>
        <begin position="96"/>
        <end position="175"/>
    </location>
</feature>
<sequence>MKIQVKFDVQLICKNLLIEKLDQLGVVYRLNPPGGIEILQNLDKEQKVVLFHELNTSGIEVIGDQQLIRVQKVKEIISNLVRLDTFDESMKVSAHIEEKLPYTYSYLSRIFSETAHISIEKFLILKKIDFVKELLTEQNLSLTEIAYKLNYSSVSHLSKQFKNTTGFSPSYFLNLKKQLNITG</sequence>
<evidence type="ECO:0000313" key="5">
    <source>
        <dbReference type="EMBL" id="WAC03147.1"/>
    </source>
</evidence>
<gene>
    <name evidence="5" type="ORF">N7U66_05920</name>
</gene>
<reference evidence="5" key="1">
    <citation type="submission" date="2022-11" db="EMBL/GenBank/DDBJ databases">
        <title>Lacinutrix neustonica HL-RS19T sp. nov., isolated from the surface microlayer sample of brackish Lake Shihwa.</title>
        <authorList>
            <person name="Choi J.Y."/>
            <person name="Hwang C.Y."/>
        </authorList>
    </citation>
    <scope>NUCLEOTIDE SEQUENCE</scope>
    <source>
        <strain evidence="5">HL-RS19</strain>
    </source>
</reference>
<dbReference type="PANTHER" id="PTHR43280:SF28">
    <property type="entry name" value="HTH-TYPE TRANSCRIPTIONAL ACTIVATOR RHAS"/>
    <property type="match status" value="1"/>
</dbReference>
<dbReference type="RefSeq" id="WP_267677721.1">
    <property type="nucleotide sequence ID" value="NZ_CP113088.1"/>
</dbReference>
<evidence type="ECO:0000313" key="6">
    <source>
        <dbReference type="Proteomes" id="UP001164705"/>
    </source>
</evidence>
<dbReference type="GO" id="GO:0003700">
    <property type="term" value="F:DNA-binding transcription factor activity"/>
    <property type="evidence" value="ECO:0007669"/>
    <property type="project" value="InterPro"/>
</dbReference>
<keyword evidence="2" id="KW-0238">DNA-binding</keyword>
<dbReference type="Pfam" id="PF12833">
    <property type="entry name" value="HTH_18"/>
    <property type="match status" value="1"/>
</dbReference>
<evidence type="ECO:0000259" key="4">
    <source>
        <dbReference type="PROSITE" id="PS01124"/>
    </source>
</evidence>
<dbReference type="GO" id="GO:0043565">
    <property type="term" value="F:sequence-specific DNA binding"/>
    <property type="evidence" value="ECO:0007669"/>
    <property type="project" value="InterPro"/>
</dbReference>
<dbReference type="SMART" id="SM00342">
    <property type="entry name" value="HTH_ARAC"/>
    <property type="match status" value="1"/>
</dbReference>
<dbReference type="InterPro" id="IPR009057">
    <property type="entry name" value="Homeodomain-like_sf"/>
</dbReference>
<keyword evidence="1" id="KW-0805">Transcription regulation</keyword>
<accession>A0A9E8MZ31</accession>
<dbReference type="KEGG" id="lnu:N7U66_05920"/>
<dbReference type="PROSITE" id="PS00041">
    <property type="entry name" value="HTH_ARAC_FAMILY_1"/>
    <property type="match status" value="1"/>
</dbReference>
<proteinExistence type="predicted"/>
<dbReference type="Proteomes" id="UP001164705">
    <property type="component" value="Chromosome"/>
</dbReference>
<evidence type="ECO:0000256" key="1">
    <source>
        <dbReference type="ARBA" id="ARBA00023015"/>
    </source>
</evidence>
<organism evidence="5 6">
    <name type="scientific">Lacinutrix neustonica</name>
    <dbReference type="NCBI Taxonomy" id="2980107"/>
    <lineage>
        <taxon>Bacteria</taxon>
        <taxon>Pseudomonadati</taxon>
        <taxon>Bacteroidota</taxon>
        <taxon>Flavobacteriia</taxon>
        <taxon>Flavobacteriales</taxon>
        <taxon>Flavobacteriaceae</taxon>
        <taxon>Lacinutrix</taxon>
    </lineage>
</organism>
<evidence type="ECO:0000256" key="3">
    <source>
        <dbReference type="ARBA" id="ARBA00023163"/>
    </source>
</evidence>
<keyword evidence="6" id="KW-1185">Reference proteome</keyword>
<evidence type="ECO:0000256" key="2">
    <source>
        <dbReference type="ARBA" id="ARBA00023125"/>
    </source>
</evidence>
<dbReference type="AlphaFoldDB" id="A0A9E8MZ31"/>
<keyword evidence="3" id="KW-0804">Transcription</keyword>
<dbReference type="InterPro" id="IPR018060">
    <property type="entry name" value="HTH_AraC"/>
</dbReference>
<dbReference type="SUPFAM" id="SSF46689">
    <property type="entry name" value="Homeodomain-like"/>
    <property type="match status" value="1"/>
</dbReference>
<dbReference type="PROSITE" id="PS01124">
    <property type="entry name" value="HTH_ARAC_FAMILY_2"/>
    <property type="match status" value="1"/>
</dbReference>
<dbReference type="PANTHER" id="PTHR43280">
    <property type="entry name" value="ARAC-FAMILY TRANSCRIPTIONAL REGULATOR"/>
    <property type="match status" value="1"/>
</dbReference>
<name>A0A9E8MZ31_9FLAO</name>
<protein>
    <submittedName>
        <fullName evidence="5">AraC family transcriptional regulator</fullName>
    </submittedName>
</protein>
<dbReference type="InterPro" id="IPR018062">
    <property type="entry name" value="HTH_AraC-typ_CS"/>
</dbReference>
<dbReference type="Gene3D" id="1.10.10.60">
    <property type="entry name" value="Homeodomain-like"/>
    <property type="match status" value="1"/>
</dbReference>